<dbReference type="Proteomes" id="UP000218267">
    <property type="component" value="Chromosome"/>
</dbReference>
<name>A0A1Y1CT89_9BACT</name>
<evidence type="ECO:0000313" key="2">
    <source>
        <dbReference type="Proteomes" id="UP000218267"/>
    </source>
</evidence>
<dbReference type="EMBL" id="AP018042">
    <property type="protein sequence ID" value="BAX82471.1"/>
    <property type="molecule type" value="Genomic_DNA"/>
</dbReference>
<organism evidence="1 2">
    <name type="scientific">Labilibaculum antarcticum</name>
    <dbReference type="NCBI Taxonomy" id="1717717"/>
    <lineage>
        <taxon>Bacteria</taxon>
        <taxon>Pseudomonadati</taxon>
        <taxon>Bacteroidota</taxon>
        <taxon>Bacteroidia</taxon>
        <taxon>Marinilabiliales</taxon>
        <taxon>Marinifilaceae</taxon>
        <taxon>Labilibaculum</taxon>
    </lineage>
</organism>
<dbReference type="RefSeq" id="WP_197705640.1">
    <property type="nucleotide sequence ID" value="NZ_AP018042.1"/>
</dbReference>
<protein>
    <submittedName>
        <fullName evidence="1">Uncharacterized protein</fullName>
    </submittedName>
</protein>
<gene>
    <name evidence="1" type="ORF">ALGA_4180</name>
</gene>
<dbReference type="KEGG" id="mbas:ALGA_4180"/>
<sequence>MKDLSQIEKINTVIAEYFTTNATLTIVPVKELMPAFIKAGIFAKDIKKGLPIRLVLRELDESNELALIPFVHAERHGEHTYWYFIPTNSTAPETAYKQETKKLENDVLAIRANSDETYVISLCDEVLSLKADRQKRFPFLLGDLHKNGKTQTKLPVDAYYEELQLVIEYKEIQNFRPVVASHKIDEEEEEEGTKILSREELRRTYDERRAKVLPENDISLVVISYSDFEFDNENKIIRDKESDLTTVKKALRDFR</sequence>
<evidence type="ECO:0000313" key="1">
    <source>
        <dbReference type="EMBL" id="BAX82471.1"/>
    </source>
</evidence>
<dbReference type="AlphaFoldDB" id="A0A1Y1CT89"/>
<keyword evidence="2" id="KW-1185">Reference proteome</keyword>
<accession>A0A1Y1CT89</accession>
<reference evidence="2" key="2">
    <citation type="journal article" date="2020" name="Antonie Van Leeuwenhoek">
        <title>Labilibaculum antarcticum sp. nov., a novel facultative anaerobic, psychrotorelant bacterium isolated from marine sediment of Antarctica.</title>
        <authorList>
            <person name="Watanabe M."/>
            <person name="Kojima H."/>
            <person name="Fukui M."/>
        </authorList>
    </citation>
    <scope>NUCLEOTIDE SEQUENCE [LARGE SCALE GENOMIC DNA]</scope>
    <source>
        <strain evidence="2">SPP2</strain>
    </source>
</reference>
<proteinExistence type="predicted"/>
<reference evidence="1 2" key="1">
    <citation type="journal article" date="2018" name="Mar. Genomics">
        <title>Complete genome sequence of Marinifilaceae bacterium strain SPP2, isolated from the Antarctic marine sediment.</title>
        <authorList>
            <person name="Watanabe M."/>
            <person name="Kojima H."/>
            <person name="Fukui M."/>
        </authorList>
    </citation>
    <scope>NUCLEOTIDE SEQUENCE [LARGE SCALE GENOMIC DNA]</scope>
    <source>
        <strain evidence="1 2">SPP2</strain>
    </source>
</reference>